<evidence type="ECO:0000313" key="13">
    <source>
        <dbReference type="EMBL" id="MFC4158011.1"/>
    </source>
</evidence>
<name>A0ABV8MMG2_9NEIS</name>
<feature type="region of interest" description="tRNA (mnm(5)s(2)U34)-methyltransferase" evidence="10">
    <location>
        <begin position="1"/>
        <end position="236"/>
    </location>
</feature>
<feature type="domain" description="MnmC-like methyltransferase" evidence="12">
    <location>
        <begin position="113"/>
        <end position="233"/>
    </location>
</feature>
<evidence type="ECO:0000256" key="2">
    <source>
        <dbReference type="ARBA" id="ARBA00022603"/>
    </source>
</evidence>
<dbReference type="InterPro" id="IPR036188">
    <property type="entry name" value="FAD/NAD-bd_sf"/>
</dbReference>
<evidence type="ECO:0000259" key="11">
    <source>
        <dbReference type="Pfam" id="PF01266"/>
    </source>
</evidence>
<keyword evidence="8 10" id="KW-0560">Oxidoreductase</keyword>
<dbReference type="EC" id="2.1.1.61" evidence="10"/>
<feature type="region of interest" description="FAD-dependent cmnm(5)s(2)U34 oxidoreductase" evidence="10">
    <location>
        <begin position="253"/>
        <end position="631"/>
    </location>
</feature>
<keyword evidence="2 10" id="KW-0489">Methyltransferase</keyword>
<keyword evidence="7 10" id="KW-0274">FAD</keyword>
<evidence type="ECO:0000256" key="4">
    <source>
        <dbReference type="ARBA" id="ARBA00022679"/>
    </source>
</evidence>
<dbReference type="Gene3D" id="3.50.50.60">
    <property type="entry name" value="FAD/NAD(P)-binding domain"/>
    <property type="match status" value="1"/>
</dbReference>
<keyword evidence="1 10" id="KW-0963">Cytoplasm</keyword>
<evidence type="ECO:0000256" key="7">
    <source>
        <dbReference type="ARBA" id="ARBA00022827"/>
    </source>
</evidence>
<evidence type="ECO:0000259" key="12">
    <source>
        <dbReference type="Pfam" id="PF05430"/>
    </source>
</evidence>
<dbReference type="Pfam" id="PF05430">
    <property type="entry name" value="Methyltransf_30"/>
    <property type="match status" value="1"/>
</dbReference>
<keyword evidence="14" id="KW-1185">Reference proteome</keyword>
<comment type="similarity">
    <text evidence="10">In the N-terminal section; belongs to the methyltransferase superfamily. tRNA (mnm(5)s(2)U34)-methyltransferase family.</text>
</comment>
<evidence type="ECO:0000256" key="9">
    <source>
        <dbReference type="ARBA" id="ARBA00023268"/>
    </source>
</evidence>
<dbReference type="PANTHER" id="PTHR13847">
    <property type="entry name" value="SARCOSINE DEHYDROGENASE-RELATED"/>
    <property type="match status" value="1"/>
</dbReference>
<proteinExistence type="inferred from homology"/>
<evidence type="ECO:0000313" key="14">
    <source>
        <dbReference type="Proteomes" id="UP001595791"/>
    </source>
</evidence>
<dbReference type="Gene3D" id="3.30.9.10">
    <property type="entry name" value="D-Amino Acid Oxidase, subunit A, domain 2"/>
    <property type="match status" value="1"/>
</dbReference>
<organism evidence="13 14">
    <name type="scientific">Chitinimonas lacunae</name>
    <dbReference type="NCBI Taxonomy" id="1963018"/>
    <lineage>
        <taxon>Bacteria</taxon>
        <taxon>Pseudomonadati</taxon>
        <taxon>Pseudomonadota</taxon>
        <taxon>Betaproteobacteria</taxon>
        <taxon>Neisseriales</taxon>
        <taxon>Chitinibacteraceae</taxon>
        <taxon>Chitinimonas</taxon>
    </lineage>
</organism>
<dbReference type="EMBL" id="JBHSBU010000001">
    <property type="protein sequence ID" value="MFC4158011.1"/>
    <property type="molecule type" value="Genomic_DNA"/>
</dbReference>
<dbReference type="InterPro" id="IPR006076">
    <property type="entry name" value="FAD-dep_OxRdtase"/>
</dbReference>
<dbReference type="Proteomes" id="UP001595791">
    <property type="component" value="Unassembled WGS sequence"/>
</dbReference>
<reference evidence="14" key="1">
    <citation type="journal article" date="2019" name="Int. J. Syst. Evol. Microbiol.">
        <title>The Global Catalogue of Microorganisms (GCM) 10K type strain sequencing project: providing services to taxonomists for standard genome sequencing and annotation.</title>
        <authorList>
            <consortium name="The Broad Institute Genomics Platform"/>
            <consortium name="The Broad Institute Genome Sequencing Center for Infectious Disease"/>
            <person name="Wu L."/>
            <person name="Ma J."/>
        </authorList>
    </citation>
    <scope>NUCLEOTIDE SEQUENCE [LARGE SCALE GENOMIC DNA]</scope>
    <source>
        <strain evidence="14">LMG 29894</strain>
    </source>
</reference>
<evidence type="ECO:0000256" key="5">
    <source>
        <dbReference type="ARBA" id="ARBA00022691"/>
    </source>
</evidence>
<dbReference type="NCBIfam" id="TIGR03197">
    <property type="entry name" value="MnmC_Cterm"/>
    <property type="match status" value="1"/>
</dbReference>
<comment type="catalytic activity">
    <reaction evidence="10">
        <text>5-aminomethyl-2-thiouridine(34) in tRNA + S-adenosyl-L-methionine = 5-methylaminomethyl-2-thiouridine(34) in tRNA + S-adenosyl-L-homocysteine + H(+)</text>
        <dbReference type="Rhea" id="RHEA:19569"/>
        <dbReference type="Rhea" id="RHEA-COMP:10195"/>
        <dbReference type="Rhea" id="RHEA-COMP:10197"/>
        <dbReference type="ChEBI" id="CHEBI:15378"/>
        <dbReference type="ChEBI" id="CHEBI:57856"/>
        <dbReference type="ChEBI" id="CHEBI:59789"/>
        <dbReference type="ChEBI" id="CHEBI:74454"/>
        <dbReference type="ChEBI" id="CHEBI:74455"/>
        <dbReference type="EC" id="2.1.1.61"/>
    </reaction>
</comment>
<keyword evidence="4 10" id="KW-0808">Transferase</keyword>
<comment type="cofactor">
    <cofactor evidence="10">
        <name>FAD</name>
        <dbReference type="ChEBI" id="CHEBI:57692"/>
    </cofactor>
</comment>
<keyword evidence="6 10" id="KW-0819">tRNA processing</keyword>
<comment type="subcellular location">
    <subcellularLocation>
        <location evidence="10">Cytoplasm</location>
    </subcellularLocation>
</comment>
<evidence type="ECO:0000256" key="3">
    <source>
        <dbReference type="ARBA" id="ARBA00022630"/>
    </source>
</evidence>
<keyword evidence="9 10" id="KW-0511">Multifunctional enzyme</keyword>
<dbReference type="NCBIfam" id="NF002483">
    <property type="entry name" value="PRK01747.1-4"/>
    <property type="match status" value="1"/>
</dbReference>
<gene>
    <name evidence="10 13" type="primary">mnmC</name>
    <name evidence="13" type="ORF">ACFOW7_01445</name>
</gene>
<feature type="domain" description="FAD dependent oxidoreductase" evidence="11">
    <location>
        <begin position="250"/>
        <end position="599"/>
    </location>
</feature>
<dbReference type="Pfam" id="PF01266">
    <property type="entry name" value="DAO"/>
    <property type="match status" value="1"/>
</dbReference>
<dbReference type="SUPFAM" id="SSF51905">
    <property type="entry name" value="FAD/NAD(P)-binding domain"/>
    <property type="match status" value="1"/>
</dbReference>
<evidence type="ECO:0000256" key="1">
    <source>
        <dbReference type="ARBA" id="ARBA00022490"/>
    </source>
</evidence>
<dbReference type="NCBIfam" id="NF033855">
    <property type="entry name" value="tRNA_MNMC2"/>
    <property type="match status" value="1"/>
</dbReference>
<accession>A0ABV8MMG2</accession>
<dbReference type="InterPro" id="IPR029063">
    <property type="entry name" value="SAM-dependent_MTases_sf"/>
</dbReference>
<dbReference type="HAMAP" id="MF_01102">
    <property type="entry name" value="MnmC"/>
    <property type="match status" value="1"/>
</dbReference>
<dbReference type="InterPro" id="IPR023032">
    <property type="entry name" value="tRNA_MAMT_biosynth_bifunc_MnmC"/>
</dbReference>
<dbReference type="PANTHER" id="PTHR13847:SF283">
    <property type="entry name" value="TRNA 5-METHYLAMINOMETHYL-2-THIOURIDINE BIOSYNTHESIS BIFUNCTIONAL PROTEIN MNMC"/>
    <property type="match status" value="1"/>
</dbReference>
<comment type="similarity">
    <text evidence="10">In the C-terminal section; belongs to the DAO family.</text>
</comment>
<keyword evidence="5 10" id="KW-0949">S-adenosyl-L-methionine</keyword>
<evidence type="ECO:0000256" key="8">
    <source>
        <dbReference type="ARBA" id="ARBA00023002"/>
    </source>
</evidence>
<dbReference type="Gene3D" id="3.40.50.150">
    <property type="entry name" value="Vaccinia Virus protein VP39"/>
    <property type="match status" value="1"/>
</dbReference>
<dbReference type="RefSeq" id="WP_378160242.1">
    <property type="nucleotide sequence ID" value="NZ_JBHSBU010000001.1"/>
</dbReference>
<protein>
    <recommendedName>
        <fullName evidence="10">tRNA 5-methylaminomethyl-2-thiouridine biosynthesis bifunctional protein MnmC</fullName>
        <shortName evidence="10">tRNA mnm(5)s(2)U biosynthesis bifunctional protein</shortName>
    </recommendedName>
    <domain>
        <recommendedName>
            <fullName evidence="10">tRNA (mnm(5)s(2)U34)-methyltransferase</fullName>
            <ecNumber evidence="10">2.1.1.61</ecNumber>
        </recommendedName>
    </domain>
    <domain>
        <recommendedName>
            <fullName evidence="10">FAD-dependent cmnm(5)s(2)U34 oxidoreductase</fullName>
            <ecNumber evidence="10">1.5.-.-</ecNumber>
        </recommendedName>
    </domain>
</protein>
<sequence length="631" mass="67324">MAYTPLTTARLDWQEQGIPYSAVFDDVYHSGDGGLAQAHHVFLAGNDLPARWAGRERFSIAETGFGLGLNFLTTWQAWRADPARPARLHFVSVEKYPFVAADMATLHARLLGPEFAALSAELCAAWPLPLAGFHRLLLDHGRVSLTLLLGDALTLLPQLVGQIDAFYLDGFAPAKNPDLWNEQLFRQFARLAAPAATLATYTVAGAVRRGLEAHGFAVEKRDGFGRKRQMLAGRFVGRGKASLPPTERRCIVLGAGMAGAAAAERLAARGWQVDLLERETGPARAASGNHAGVLRPVVSNDDNLQARLARAAFLHAQHRLDGWPQLRWGRCGALQLARDEAEAERFAAITRQGFPTDYLQSVDSQRASELAGLPLAVGGLWFAQAGWITPPSLVSALLDQAGAALRCCYGVTVARIEADAAGHWQLFDDKGHLLAQAPVLVLANAADAARLLPAGNLPLASDPRHVSLLEVGAGLQNPSPLATPRSVICRSAYLTPPVDGLSCIGSSRVGQAAPASNLALLDAMVPGWTPPLVGGRDCARPGTRDRLPVIGPVADSRLLRPKHAGSLHLAPRLPGLYTLNGFGARGLTWALLGAELLASQIEGEVLPLERELVAAVDPGRFAAKDLERRGG</sequence>
<dbReference type="NCBIfam" id="NF002481">
    <property type="entry name" value="PRK01747.1-2"/>
    <property type="match status" value="1"/>
</dbReference>
<dbReference type="InterPro" id="IPR047785">
    <property type="entry name" value="tRNA_MNMC2"/>
</dbReference>
<dbReference type="InterPro" id="IPR008471">
    <property type="entry name" value="MnmC-like_methylTransf"/>
</dbReference>
<keyword evidence="3 10" id="KW-0285">Flavoprotein</keyword>
<comment type="function">
    <text evidence="10">Catalyzes the last two steps in the biosynthesis of 5-methylaminomethyl-2-thiouridine (mnm(5)s(2)U) at the wobble position (U34) in tRNA. Catalyzes the FAD-dependent demodification of cmnm(5)s(2)U34 to nm(5)s(2)U34, followed by the transfer of a methyl group from S-adenosyl-L-methionine to nm(5)s(2)U34, to form mnm(5)s(2)U34.</text>
</comment>
<dbReference type="InterPro" id="IPR017610">
    <property type="entry name" value="tRNA_S-uridine_synth_MnmC_C"/>
</dbReference>
<evidence type="ECO:0000256" key="6">
    <source>
        <dbReference type="ARBA" id="ARBA00022694"/>
    </source>
</evidence>
<dbReference type="EC" id="1.5.-.-" evidence="10"/>
<comment type="caution">
    <text evidence="13">The sequence shown here is derived from an EMBL/GenBank/DDBJ whole genome shotgun (WGS) entry which is preliminary data.</text>
</comment>
<evidence type="ECO:0000256" key="10">
    <source>
        <dbReference type="HAMAP-Rule" id="MF_01102"/>
    </source>
</evidence>